<feature type="region of interest" description="Disordered" evidence="1">
    <location>
        <begin position="83"/>
        <end position="117"/>
    </location>
</feature>
<feature type="region of interest" description="Disordered" evidence="1">
    <location>
        <begin position="43"/>
        <end position="66"/>
    </location>
</feature>
<evidence type="ECO:0000256" key="1">
    <source>
        <dbReference type="SAM" id="MobiDB-lite"/>
    </source>
</evidence>
<feature type="compositionally biased region" description="Basic residues" evidence="1">
    <location>
        <begin position="99"/>
        <end position="108"/>
    </location>
</feature>
<evidence type="ECO:0000313" key="3">
    <source>
        <dbReference type="Proteomes" id="UP000017559"/>
    </source>
</evidence>
<proteinExistence type="predicted"/>
<comment type="caution">
    <text evidence="2">The sequence shown here is derived from an EMBL/GenBank/DDBJ whole genome shotgun (WGS) entry which is preliminary data.</text>
</comment>
<protein>
    <submittedName>
        <fullName evidence="2">Uncharacterized protein</fullName>
    </submittedName>
</protein>
<feature type="region of interest" description="Disordered" evidence="1">
    <location>
        <begin position="277"/>
        <end position="302"/>
    </location>
</feature>
<dbReference type="AlphaFoldDB" id="V2YNJ5"/>
<dbReference type="HOGENOM" id="CLU_553299_0_0_1"/>
<dbReference type="EMBL" id="AWSO01000214">
    <property type="protein sequence ID" value="ESK93254.1"/>
    <property type="molecule type" value="Genomic_DNA"/>
</dbReference>
<gene>
    <name evidence="2" type="ORF">Moror_14581</name>
</gene>
<accession>V2YNJ5</accession>
<keyword evidence="3" id="KW-1185">Reference proteome</keyword>
<dbReference type="KEGG" id="mrr:Moror_14581"/>
<sequence>MAASLGVKPFQISNSIDLSPLFQQAFDNANYVDPIFSESPLSSAFSSPSHSIPGTPELLPQSSNADIPDLDGGHLAVCRSIGSSSGSVAHTGSKERSKSRGKLNHKRKREDEKADLASNGLPPVIKWRHIEPAAEHVKVVDVDLQDFRVAKNGFTGYHSDAGTRIGEYALDQMVGPDSLFDFDLLPWNASGELGLSSSPYWYKLDNWCSEVAFTKKQQKGGHRGPLFMLNCGVVAGQGLLKPTTRKQANAKSAAPSKCTVLPLLKAVLRHELHPKHRTYPEEDEGYLPTASLPTPPGSPMQEEMTPLPPFNNYELYDLPWQNEQEWREFEQTWLYDEEAWEREKARRREEWAQLPPSSPPPVSEESDIEDHQNNKENDTVLVTNGDFQNTRNVNSMPEHVNSSESLRERWRFNSFLRYWSNPQVHREKAKERKQRIKKQYENDPNGKTKQIAARERHRMAQRRHWEKCRAEINRKQKERRQCAKQARAQADNP</sequence>
<dbReference type="Proteomes" id="UP000017559">
    <property type="component" value="Unassembled WGS sequence"/>
</dbReference>
<name>V2YNJ5_MONRO</name>
<reference evidence="2 3" key="1">
    <citation type="journal article" date="2014" name="BMC Genomics">
        <title>Genome and secretome analysis of the hemibiotrophic fungal pathogen, Moniliophthora roreri, which causes frosty pod rot disease of cacao: mechanisms of the biotrophic and necrotrophic phases.</title>
        <authorList>
            <person name="Meinhardt L.W."/>
            <person name="Costa G.G.L."/>
            <person name="Thomazella D.P.T."/>
            <person name="Teixeira P.J.P.L."/>
            <person name="Carazzolle M.F."/>
            <person name="Schuster S.C."/>
            <person name="Carlson J.E."/>
            <person name="Guiltinan M.J."/>
            <person name="Mieczkowski P."/>
            <person name="Farmer A."/>
            <person name="Ramaraj T."/>
            <person name="Crozier J."/>
            <person name="Davis R.E."/>
            <person name="Shao J."/>
            <person name="Melnick R.L."/>
            <person name="Pereira G.A.G."/>
            <person name="Bailey B.A."/>
        </authorList>
    </citation>
    <scope>NUCLEOTIDE SEQUENCE [LARGE SCALE GENOMIC DNA]</scope>
    <source>
        <strain evidence="2 3">MCA 2997</strain>
    </source>
</reference>
<feature type="compositionally biased region" description="Basic and acidic residues" evidence="1">
    <location>
        <begin position="369"/>
        <end position="378"/>
    </location>
</feature>
<feature type="region of interest" description="Disordered" evidence="1">
    <location>
        <begin position="349"/>
        <end position="380"/>
    </location>
</feature>
<evidence type="ECO:0000313" key="2">
    <source>
        <dbReference type="EMBL" id="ESK93254.1"/>
    </source>
</evidence>
<organism evidence="2 3">
    <name type="scientific">Moniliophthora roreri (strain MCA 2997)</name>
    <name type="common">Cocoa frosty pod rot fungus</name>
    <name type="synonym">Crinipellis roreri</name>
    <dbReference type="NCBI Taxonomy" id="1381753"/>
    <lineage>
        <taxon>Eukaryota</taxon>
        <taxon>Fungi</taxon>
        <taxon>Dikarya</taxon>
        <taxon>Basidiomycota</taxon>
        <taxon>Agaricomycotina</taxon>
        <taxon>Agaricomycetes</taxon>
        <taxon>Agaricomycetidae</taxon>
        <taxon>Agaricales</taxon>
        <taxon>Marasmiineae</taxon>
        <taxon>Marasmiaceae</taxon>
        <taxon>Moniliophthora</taxon>
    </lineage>
</organism>
<feature type="compositionally biased region" description="Low complexity" evidence="1">
    <location>
        <begin position="43"/>
        <end position="53"/>
    </location>
</feature>